<evidence type="ECO:0000256" key="1">
    <source>
        <dbReference type="SAM" id="MobiDB-lite"/>
    </source>
</evidence>
<keyword evidence="3" id="KW-1185">Reference proteome</keyword>
<sequence length="224" mass="22866">MGIGKRRSGAATWQGLDGGASGSGSGSGLGSGSGGGRRSVEVGGDGIGKRIGIGKQIWIGKRIGIGKPHRDWEADWEAGSGLASGSGGRQRSVETGGAEAEVGRGRRRSTEKRGEVGRSGEKQRRRCRGEVGRGGEKRGEAVLPRGRALMGAQVEEEAGWEAEAGGAEVGGGRRRRSKVGGDEIGKRIGIGKRIRIGKPIGIGKRGSSAATWQGLDGGTSGSRS</sequence>
<evidence type="ECO:0000313" key="3">
    <source>
        <dbReference type="Proteomes" id="UP000265515"/>
    </source>
</evidence>
<accession>A0A388L2C7</accession>
<reference evidence="2 3" key="1">
    <citation type="journal article" date="2018" name="Cell">
        <title>The Chara Genome: Secondary Complexity and Implications for Plant Terrestrialization.</title>
        <authorList>
            <person name="Nishiyama T."/>
            <person name="Sakayama H."/>
            <person name="Vries J.D."/>
            <person name="Buschmann H."/>
            <person name="Saint-Marcoux D."/>
            <person name="Ullrich K.K."/>
            <person name="Haas F.B."/>
            <person name="Vanderstraeten L."/>
            <person name="Becker D."/>
            <person name="Lang D."/>
            <person name="Vosolsobe S."/>
            <person name="Rombauts S."/>
            <person name="Wilhelmsson P.K.I."/>
            <person name="Janitza P."/>
            <person name="Kern R."/>
            <person name="Heyl A."/>
            <person name="Rumpler F."/>
            <person name="Villalobos L.I.A.C."/>
            <person name="Clay J.M."/>
            <person name="Skokan R."/>
            <person name="Toyoda A."/>
            <person name="Suzuki Y."/>
            <person name="Kagoshima H."/>
            <person name="Schijlen E."/>
            <person name="Tajeshwar N."/>
            <person name="Catarino B."/>
            <person name="Hetherington A.J."/>
            <person name="Saltykova A."/>
            <person name="Bonnot C."/>
            <person name="Breuninger H."/>
            <person name="Symeonidi A."/>
            <person name="Radhakrishnan G.V."/>
            <person name="Van Nieuwerburgh F."/>
            <person name="Deforce D."/>
            <person name="Chang C."/>
            <person name="Karol K.G."/>
            <person name="Hedrich R."/>
            <person name="Ulvskov P."/>
            <person name="Glockner G."/>
            <person name="Delwiche C.F."/>
            <person name="Petrasek J."/>
            <person name="Van de Peer Y."/>
            <person name="Friml J."/>
            <person name="Beilby M."/>
            <person name="Dolan L."/>
            <person name="Kohara Y."/>
            <person name="Sugano S."/>
            <person name="Fujiyama A."/>
            <person name="Delaux P.-M."/>
            <person name="Quint M."/>
            <person name="TheiBen G."/>
            <person name="Hagemann M."/>
            <person name="Harholt J."/>
            <person name="Dunand C."/>
            <person name="Zachgo S."/>
            <person name="Langdale J."/>
            <person name="Maumus F."/>
            <person name="Straeten D.V.D."/>
            <person name="Gould S.B."/>
            <person name="Rensing S.A."/>
        </authorList>
    </citation>
    <scope>NUCLEOTIDE SEQUENCE [LARGE SCALE GENOMIC DNA]</scope>
    <source>
        <strain evidence="2 3">S276</strain>
    </source>
</reference>
<feature type="compositionally biased region" description="Gly residues" evidence="1">
    <location>
        <begin position="16"/>
        <end position="46"/>
    </location>
</feature>
<gene>
    <name evidence="2" type="ORF">CBR_g22199</name>
</gene>
<feature type="compositionally biased region" description="Basic and acidic residues" evidence="1">
    <location>
        <begin position="111"/>
        <end position="139"/>
    </location>
</feature>
<feature type="region of interest" description="Disordered" evidence="1">
    <location>
        <begin position="1"/>
        <end position="46"/>
    </location>
</feature>
<dbReference type="Proteomes" id="UP000265515">
    <property type="component" value="Unassembled WGS sequence"/>
</dbReference>
<name>A0A388L2C7_CHABU</name>
<dbReference type="Gramene" id="GBG76451">
    <property type="protein sequence ID" value="GBG76451"/>
    <property type="gene ID" value="CBR_g22199"/>
</dbReference>
<feature type="compositionally biased region" description="Gly residues" evidence="1">
    <location>
        <begin position="215"/>
        <end position="224"/>
    </location>
</feature>
<feature type="region of interest" description="Disordered" evidence="1">
    <location>
        <begin position="78"/>
        <end position="139"/>
    </location>
</feature>
<proteinExistence type="predicted"/>
<comment type="caution">
    <text evidence="2">The sequence shown here is derived from an EMBL/GenBank/DDBJ whole genome shotgun (WGS) entry which is preliminary data.</text>
</comment>
<evidence type="ECO:0000313" key="2">
    <source>
        <dbReference type="EMBL" id="GBG76451.1"/>
    </source>
</evidence>
<dbReference type="AlphaFoldDB" id="A0A388L2C7"/>
<protein>
    <submittedName>
        <fullName evidence="2">Uncharacterized protein</fullName>
    </submittedName>
</protein>
<dbReference type="EMBL" id="BFEA01000245">
    <property type="protein sequence ID" value="GBG76451.1"/>
    <property type="molecule type" value="Genomic_DNA"/>
</dbReference>
<feature type="region of interest" description="Disordered" evidence="1">
    <location>
        <begin position="199"/>
        <end position="224"/>
    </location>
</feature>
<organism evidence="2 3">
    <name type="scientific">Chara braunii</name>
    <name type="common">Braun's stonewort</name>
    <dbReference type="NCBI Taxonomy" id="69332"/>
    <lineage>
        <taxon>Eukaryota</taxon>
        <taxon>Viridiplantae</taxon>
        <taxon>Streptophyta</taxon>
        <taxon>Charophyceae</taxon>
        <taxon>Charales</taxon>
        <taxon>Characeae</taxon>
        <taxon>Chara</taxon>
    </lineage>
</organism>